<gene>
    <name evidence="2" type="ORF">ARAM_000031</name>
</gene>
<reference evidence="2 3" key="1">
    <citation type="submission" date="2015-02" db="EMBL/GenBank/DDBJ databases">
        <title>Draft Genome Sequences of Two Closely-Related Aflatoxigenic Aspergillus Species Obtained from the Cote d'Ivoire.</title>
        <authorList>
            <person name="Moore G.G."/>
            <person name="Beltz S.B."/>
            <person name="Mack B.M."/>
        </authorList>
    </citation>
    <scope>NUCLEOTIDE SEQUENCE [LARGE SCALE GENOMIC DNA]</scope>
    <source>
        <strain evidence="2 3">SRRC1468</strain>
    </source>
</reference>
<dbReference type="EMBL" id="JZBS01000140">
    <property type="protein sequence ID" value="KKK27053.1"/>
    <property type="molecule type" value="Genomic_DNA"/>
</dbReference>
<proteinExistence type="predicted"/>
<accession>A0A0F8V5L9</accession>
<keyword evidence="1" id="KW-0472">Membrane</keyword>
<evidence type="ECO:0000313" key="2">
    <source>
        <dbReference type="EMBL" id="KKK27053.1"/>
    </source>
</evidence>
<dbReference type="Proteomes" id="UP000034291">
    <property type="component" value="Unassembled WGS sequence"/>
</dbReference>
<keyword evidence="1" id="KW-1133">Transmembrane helix</keyword>
<evidence type="ECO:0000313" key="3">
    <source>
        <dbReference type="Proteomes" id="UP000034291"/>
    </source>
</evidence>
<keyword evidence="1" id="KW-0812">Transmembrane</keyword>
<comment type="caution">
    <text evidence="2">The sequence shown here is derived from an EMBL/GenBank/DDBJ whole genome shotgun (WGS) entry which is preliminary data.</text>
</comment>
<sequence length="87" mass="9665">MDFDHLAKELSDRIFQVWIHNLPRNSLEDLAGKLASCHYPADCRKKYIARDTKRTIAVGLSGCIAMTFTLTNVLIDASTLVVTGVVD</sequence>
<dbReference type="STRING" id="308745.A0A0F8V5L9"/>
<dbReference type="AlphaFoldDB" id="A0A0F8V5L9"/>
<name>A0A0F8V5L9_9EURO</name>
<keyword evidence="3" id="KW-1185">Reference proteome</keyword>
<feature type="transmembrane region" description="Helical" evidence="1">
    <location>
        <begin position="55"/>
        <end position="75"/>
    </location>
</feature>
<evidence type="ECO:0000256" key="1">
    <source>
        <dbReference type="SAM" id="Phobius"/>
    </source>
</evidence>
<protein>
    <submittedName>
        <fullName evidence="2">Uncharacterized protein</fullName>
    </submittedName>
</protein>
<organism evidence="2 3">
    <name type="scientific">Aspergillus rambellii</name>
    <dbReference type="NCBI Taxonomy" id="308745"/>
    <lineage>
        <taxon>Eukaryota</taxon>
        <taxon>Fungi</taxon>
        <taxon>Dikarya</taxon>
        <taxon>Ascomycota</taxon>
        <taxon>Pezizomycotina</taxon>
        <taxon>Eurotiomycetes</taxon>
        <taxon>Eurotiomycetidae</taxon>
        <taxon>Eurotiales</taxon>
        <taxon>Aspergillaceae</taxon>
        <taxon>Aspergillus</taxon>
        <taxon>Aspergillus subgen. Nidulantes</taxon>
    </lineage>
</organism>